<name>S4PNW0_9NEOP</name>
<accession>S4PNW0</accession>
<feature type="non-terminal residue" evidence="1">
    <location>
        <position position="74"/>
    </location>
</feature>
<evidence type="ECO:0000313" key="1">
    <source>
        <dbReference type="EMBL" id="JAA89790.1"/>
    </source>
</evidence>
<sequence>MTHDPRGFKDVLKNGQNNKKVQIDVYRIDCRLCPEPINDLEQFKNHITNHGKALHNDSDDYLKFKLTSGTLSCT</sequence>
<proteinExistence type="predicted"/>
<protein>
    <recommendedName>
        <fullName evidence="2">C2H2-type domain-containing protein</fullName>
    </recommendedName>
</protein>
<reference evidence="1" key="1">
    <citation type="journal article" date="2013" name="BMC Genomics">
        <title>Unscrambling butterfly oogenesis.</title>
        <authorList>
            <person name="Carter J.M."/>
            <person name="Baker S.C."/>
            <person name="Pink R."/>
            <person name="Carter D.R."/>
            <person name="Collins A."/>
            <person name="Tomlin J."/>
            <person name="Gibbs M."/>
            <person name="Breuker C.J."/>
        </authorList>
    </citation>
    <scope>NUCLEOTIDE SEQUENCE</scope>
    <source>
        <tissue evidence="1">Ovary</tissue>
    </source>
</reference>
<dbReference type="AlphaFoldDB" id="S4PNW0"/>
<evidence type="ECO:0008006" key="2">
    <source>
        <dbReference type="Google" id="ProtNLM"/>
    </source>
</evidence>
<reference evidence="1" key="2">
    <citation type="submission" date="2013-05" db="EMBL/GenBank/DDBJ databases">
        <authorList>
            <person name="Carter J.-M."/>
            <person name="Baker S.C."/>
            <person name="Pink R."/>
            <person name="Carter D.R.F."/>
            <person name="Collins A."/>
            <person name="Tomlin J."/>
            <person name="Gibbs M."/>
            <person name="Breuker C.J."/>
        </authorList>
    </citation>
    <scope>NUCLEOTIDE SEQUENCE</scope>
    <source>
        <tissue evidence="1">Ovary</tissue>
    </source>
</reference>
<organism evidence="1">
    <name type="scientific">Pararge aegeria</name>
    <name type="common">speckled wood butterfly</name>
    <dbReference type="NCBI Taxonomy" id="116150"/>
    <lineage>
        <taxon>Eukaryota</taxon>
        <taxon>Metazoa</taxon>
        <taxon>Ecdysozoa</taxon>
        <taxon>Arthropoda</taxon>
        <taxon>Hexapoda</taxon>
        <taxon>Insecta</taxon>
        <taxon>Pterygota</taxon>
        <taxon>Neoptera</taxon>
        <taxon>Endopterygota</taxon>
        <taxon>Lepidoptera</taxon>
        <taxon>Glossata</taxon>
        <taxon>Ditrysia</taxon>
        <taxon>Papilionoidea</taxon>
        <taxon>Nymphalidae</taxon>
        <taxon>Satyrinae</taxon>
        <taxon>Satyrini</taxon>
        <taxon>Parargina</taxon>
        <taxon>Pararge</taxon>
    </lineage>
</organism>
<dbReference type="EMBL" id="GAIX01002770">
    <property type="protein sequence ID" value="JAA89790.1"/>
    <property type="molecule type" value="Transcribed_RNA"/>
</dbReference>